<dbReference type="Pfam" id="PF00009">
    <property type="entry name" value="GTP_EFTU"/>
    <property type="match status" value="1"/>
</dbReference>
<dbReference type="InterPro" id="IPR014721">
    <property type="entry name" value="Ribsml_uS5_D2-typ_fold_subgr"/>
</dbReference>
<reference evidence="7 8" key="1">
    <citation type="submission" date="2019-02" db="EMBL/GenBank/DDBJ databases">
        <title>Deep-cultivation of Planctomycetes and their phenomic and genomic characterization uncovers novel biology.</title>
        <authorList>
            <person name="Wiegand S."/>
            <person name="Jogler M."/>
            <person name="Boedeker C."/>
            <person name="Pinto D."/>
            <person name="Vollmers J."/>
            <person name="Rivas-Marin E."/>
            <person name="Kohn T."/>
            <person name="Peeters S.H."/>
            <person name="Heuer A."/>
            <person name="Rast P."/>
            <person name="Oberbeckmann S."/>
            <person name="Bunk B."/>
            <person name="Jeske O."/>
            <person name="Meyerdierks A."/>
            <person name="Storesund J.E."/>
            <person name="Kallscheuer N."/>
            <person name="Luecker S."/>
            <person name="Lage O.M."/>
            <person name="Pohl T."/>
            <person name="Merkel B.J."/>
            <person name="Hornburger P."/>
            <person name="Mueller R.-W."/>
            <person name="Bruemmer F."/>
            <person name="Labrenz M."/>
            <person name="Spormann A.M."/>
            <person name="Op den Camp H."/>
            <person name="Overmann J."/>
            <person name="Amann R."/>
            <person name="Jetten M.S.M."/>
            <person name="Mascher T."/>
            <person name="Medema M.H."/>
            <person name="Devos D.P."/>
            <person name="Kaster A.-K."/>
            <person name="Ovreas L."/>
            <person name="Rohde M."/>
            <person name="Galperin M.Y."/>
            <person name="Jogler C."/>
        </authorList>
    </citation>
    <scope>NUCLEOTIDE SEQUENCE [LARGE SCALE GENOMIC DNA]</scope>
    <source>
        <strain evidence="7 8">Pan44</strain>
    </source>
</reference>
<proteinExistence type="predicted"/>
<evidence type="ECO:0000313" key="8">
    <source>
        <dbReference type="Proteomes" id="UP000315700"/>
    </source>
</evidence>
<comment type="function">
    <text evidence="5">Catalyzes the GTP-dependent ribosomal translocation step during translation elongation. During this step, the ribosome changes from the pre-translocational (PRE) to the post-translocational (POST) state as the newly formed A-site-bound peptidyl-tRNA and P-site-bound deacylated tRNA move to the P and E sites, respectively. Catalyzes the coordinated movement of the two tRNA molecules, the mRNA and conformational changes in the ribosome.</text>
</comment>
<evidence type="ECO:0000256" key="4">
    <source>
        <dbReference type="ARBA" id="ARBA00023134"/>
    </source>
</evidence>
<dbReference type="KEGG" id="ccos:Pan44_49260"/>
<dbReference type="InterPro" id="IPR027417">
    <property type="entry name" value="P-loop_NTPase"/>
</dbReference>
<accession>A0A517SL61</accession>
<dbReference type="Gene3D" id="2.40.30.10">
    <property type="entry name" value="Translation factors"/>
    <property type="match status" value="1"/>
</dbReference>
<dbReference type="Gene3D" id="3.30.230.10">
    <property type="match status" value="1"/>
</dbReference>
<dbReference type="CDD" id="cd16262">
    <property type="entry name" value="EFG_III"/>
    <property type="match status" value="1"/>
</dbReference>
<dbReference type="CDD" id="cd03713">
    <property type="entry name" value="EFG_mtEFG_C"/>
    <property type="match status" value="1"/>
</dbReference>
<dbReference type="SUPFAM" id="SSF54211">
    <property type="entry name" value="Ribosomal protein S5 domain 2-like"/>
    <property type="match status" value="1"/>
</dbReference>
<dbReference type="InterPro" id="IPR005225">
    <property type="entry name" value="Small_GTP-bd"/>
</dbReference>
<dbReference type="SUPFAM" id="SSF50447">
    <property type="entry name" value="Translation proteins"/>
    <property type="match status" value="1"/>
</dbReference>
<dbReference type="RefSeq" id="WP_145034278.1">
    <property type="nucleotide sequence ID" value="NZ_CP036271.1"/>
</dbReference>
<dbReference type="SUPFAM" id="SSF52540">
    <property type="entry name" value="P-loop containing nucleoside triphosphate hydrolases"/>
    <property type="match status" value="1"/>
</dbReference>
<dbReference type="InterPro" id="IPR020568">
    <property type="entry name" value="Ribosomal_Su5_D2-typ_SF"/>
</dbReference>
<dbReference type="Gene3D" id="3.30.70.870">
    <property type="entry name" value="Elongation Factor G (Translational Gtpase), domain 3"/>
    <property type="match status" value="1"/>
</dbReference>
<keyword evidence="8" id="KW-1185">Reference proteome</keyword>
<dbReference type="PANTHER" id="PTHR43261">
    <property type="entry name" value="TRANSLATION ELONGATION FACTOR G-RELATED"/>
    <property type="match status" value="1"/>
</dbReference>
<dbReference type="InterPro" id="IPR035647">
    <property type="entry name" value="EFG_III/V"/>
</dbReference>
<dbReference type="PRINTS" id="PR00315">
    <property type="entry name" value="ELONGATNFCT"/>
</dbReference>
<dbReference type="GO" id="GO:0003924">
    <property type="term" value="F:GTPase activity"/>
    <property type="evidence" value="ECO:0007669"/>
    <property type="project" value="InterPro"/>
</dbReference>
<dbReference type="AlphaFoldDB" id="A0A517SL61"/>
<dbReference type="InterPro" id="IPR047872">
    <property type="entry name" value="EFG_IV"/>
</dbReference>
<gene>
    <name evidence="7" type="primary">fusA_2</name>
    <name evidence="7" type="ORF">Pan44_49260</name>
</gene>
<evidence type="ECO:0000256" key="1">
    <source>
        <dbReference type="ARBA" id="ARBA00017872"/>
    </source>
</evidence>
<evidence type="ECO:0000256" key="2">
    <source>
        <dbReference type="ARBA" id="ARBA00022741"/>
    </source>
</evidence>
<keyword evidence="2" id="KW-0547">Nucleotide-binding</keyword>
<dbReference type="SMART" id="SM00838">
    <property type="entry name" value="EFG_C"/>
    <property type="match status" value="1"/>
</dbReference>
<dbReference type="Gene3D" id="3.40.50.300">
    <property type="entry name" value="P-loop containing nucleotide triphosphate hydrolases"/>
    <property type="match status" value="1"/>
</dbReference>
<feature type="domain" description="Tr-type G" evidence="6">
    <location>
        <begin position="7"/>
        <end position="267"/>
    </location>
</feature>
<dbReference type="InterPro" id="IPR009022">
    <property type="entry name" value="EFG_III"/>
</dbReference>
<dbReference type="InParanoid" id="A0A517SL61"/>
<dbReference type="Pfam" id="PF03764">
    <property type="entry name" value="EFG_IV"/>
    <property type="match status" value="2"/>
</dbReference>
<dbReference type="SUPFAM" id="SSF54980">
    <property type="entry name" value="EF-G C-terminal domain-like"/>
    <property type="match status" value="2"/>
</dbReference>
<dbReference type="InterPro" id="IPR041095">
    <property type="entry name" value="EFG_II"/>
</dbReference>
<dbReference type="GO" id="GO:0032790">
    <property type="term" value="P:ribosome disassembly"/>
    <property type="evidence" value="ECO:0007669"/>
    <property type="project" value="TreeGrafter"/>
</dbReference>
<dbReference type="Pfam" id="PF14492">
    <property type="entry name" value="EFG_III"/>
    <property type="match status" value="1"/>
</dbReference>
<name>A0A517SL61_9PLAN</name>
<dbReference type="CDD" id="cd01434">
    <property type="entry name" value="EFG_mtEFG1_IV"/>
    <property type="match status" value="1"/>
</dbReference>
<dbReference type="SMART" id="SM00889">
    <property type="entry name" value="EFG_IV"/>
    <property type="match status" value="1"/>
</dbReference>
<dbReference type="Pfam" id="PF00679">
    <property type="entry name" value="EFG_C"/>
    <property type="match status" value="1"/>
</dbReference>
<dbReference type="FunFam" id="3.30.70.240:FF:000001">
    <property type="entry name" value="Elongation factor G"/>
    <property type="match status" value="1"/>
</dbReference>
<evidence type="ECO:0000259" key="6">
    <source>
        <dbReference type="PROSITE" id="PS51722"/>
    </source>
</evidence>
<dbReference type="NCBIfam" id="TIGR00231">
    <property type="entry name" value="small_GTP"/>
    <property type="match status" value="1"/>
</dbReference>
<dbReference type="OrthoDB" id="9804431at2"/>
<dbReference type="InterPro" id="IPR000640">
    <property type="entry name" value="EFG_V-like"/>
</dbReference>
<dbReference type="NCBIfam" id="NF009381">
    <property type="entry name" value="PRK12740.1-5"/>
    <property type="match status" value="1"/>
</dbReference>
<keyword evidence="3 7" id="KW-0251">Elongation factor</keyword>
<dbReference type="GO" id="GO:0005525">
    <property type="term" value="F:GTP binding"/>
    <property type="evidence" value="ECO:0007669"/>
    <property type="project" value="UniProtKB-KW"/>
</dbReference>
<keyword evidence="3 7" id="KW-0648">Protein biosynthesis</keyword>
<dbReference type="GO" id="GO:0003746">
    <property type="term" value="F:translation elongation factor activity"/>
    <property type="evidence" value="ECO:0007669"/>
    <property type="project" value="UniProtKB-KW"/>
</dbReference>
<dbReference type="EMBL" id="CP036271">
    <property type="protein sequence ID" value="QDT56865.1"/>
    <property type="molecule type" value="Genomic_DNA"/>
</dbReference>
<evidence type="ECO:0000256" key="5">
    <source>
        <dbReference type="ARBA" id="ARBA00024731"/>
    </source>
</evidence>
<dbReference type="InterPro" id="IPR053905">
    <property type="entry name" value="EF-G-like_DII"/>
</dbReference>
<keyword evidence="4" id="KW-0342">GTP-binding</keyword>
<evidence type="ECO:0000313" key="7">
    <source>
        <dbReference type="EMBL" id="QDT56865.1"/>
    </source>
</evidence>
<dbReference type="PROSITE" id="PS51722">
    <property type="entry name" value="G_TR_2"/>
    <property type="match status" value="1"/>
</dbReference>
<organism evidence="7 8">
    <name type="scientific">Caulifigura coniformis</name>
    <dbReference type="NCBI Taxonomy" id="2527983"/>
    <lineage>
        <taxon>Bacteria</taxon>
        <taxon>Pseudomonadati</taxon>
        <taxon>Planctomycetota</taxon>
        <taxon>Planctomycetia</taxon>
        <taxon>Planctomycetales</taxon>
        <taxon>Planctomycetaceae</taxon>
        <taxon>Caulifigura</taxon>
    </lineage>
</organism>
<evidence type="ECO:0000256" key="3">
    <source>
        <dbReference type="ARBA" id="ARBA00022768"/>
    </source>
</evidence>
<dbReference type="Gene3D" id="3.30.70.240">
    <property type="match status" value="1"/>
</dbReference>
<sequence length="702" mass="76488">MVRYAVDCIRNIVFAGHGAVGKTTLADRMLYKAGKNTRPGCPDDGTSLLDTDDDEKERKHSVTSHLAHFDHNGCRVNLIDSPGYPDFIGHTISGLDAVETAVIVISATSGIEANTRRAFQLAEEASKARMVVINKCDGENIDLPALLGNLHELFGTHCALMNAPNGTGNRFTAVISALDPPANAPAGLPVDLAHAHQELIDAAVEADEALMEKYLSGVSLESEELSRAMVHAIADGALIPIFFMAAKKDIGVAEFMDALVAYAPSPIPLPLKAKQNGQDLVIEPLPDGPVVARVFKTRIDPFVSRMSFARLYSGTLKKDASLKNERSGKMLKAHQMLDVQGAQHEALSEAGPGELVVLVKADDLRTGDLLTSGIDGLATRPFTFPIPMIALAVEPKSQADQQKISGALHKIEDEDPTFTVSREEQTHEMVMHGMSELHLQLVRNRLHNREKVDVIVHTPRVPYHETVTTSAEGSYRHKKQSGGAGQFAEVHLRISPCPQGVNPEEYFTSERFTSLRHYHYDPAHNFCFIDRVTGGSVPNQFIPAVEKGVRERLEKGVLAGCQVQDVVVELFFGKDHPVDSNENAFKTAARMCFKEVFLKARPALLEPIVHLDITIPQAKLGDITSDLNSRRGRMEGMDNAPGGMTVVKAHAPLSEVTTYARSLSSMTGGQGSFTMEFSHYETVPPQEQQKIIAAAKVAEDEV</sequence>
<protein>
    <recommendedName>
        <fullName evidence="1">Elongation factor G</fullName>
    </recommendedName>
</protein>
<dbReference type="InterPro" id="IPR005517">
    <property type="entry name" value="Transl_elong_EFG/EF2_IV"/>
</dbReference>
<dbReference type="InterPro" id="IPR009000">
    <property type="entry name" value="Transl_B-barrel_sf"/>
</dbReference>
<dbReference type="PANTHER" id="PTHR43261:SF6">
    <property type="entry name" value="ELONGATION FACTOR G-LIKE PROTEIN"/>
    <property type="match status" value="1"/>
</dbReference>
<dbReference type="InterPro" id="IPR000795">
    <property type="entry name" value="T_Tr_GTP-bd_dom"/>
</dbReference>
<dbReference type="Proteomes" id="UP000315700">
    <property type="component" value="Chromosome"/>
</dbReference>
<dbReference type="InterPro" id="IPR035649">
    <property type="entry name" value="EFG_V"/>
</dbReference>
<dbReference type="Pfam" id="PF22042">
    <property type="entry name" value="EF-G_D2"/>
    <property type="match status" value="1"/>
</dbReference>